<comment type="catalytic activity">
    <reaction evidence="1">
        <text>2-phosphoglycolate + H2O = glycolate + phosphate</text>
        <dbReference type="Rhea" id="RHEA:14369"/>
        <dbReference type="ChEBI" id="CHEBI:15377"/>
        <dbReference type="ChEBI" id="CHEBI:29805"/>
        <dbReference type="ChEBI" id="CHEBI:43474"/>
        <dbReference type="ChEBI" id="CHEBI:58033"/>
        <dbReference type="EC" id="3.1.3.18"/>
    </reaction>
</comment>
<evidence type="ECO:0000256" key="3">
    <source>
        <dbReference type="ARBA" id="ARBA00006171"/>
    </source>
</evidence>
<dbReference type="EMBL" id="SLXI01000002">
    <property type="protein sequence ID" value="TCP13415.1"/>
    <property type="molecule type" value="Genomic_DNA"/>
</dbReference>
<dbReference type="SFLD" id="SFLDG01135">
    <property type="entry name" value="C1.5.6:_HAD__Beta-PGM__Phospha"/>
    <property type="match status" value="1"/>
</dbReference>
<dbReference type="Gene3D" id="1.10.150.240">
    <property type="entry name" value="Putative phosphatase, domain 2"/>
    <property type="match status" value="1"/>
</dbReference>
<gene>
    <name evidence="5" type="ORF">EV697_102297</name>
</gene>
<evidence type="ECO:0000256" key="2">
    <source>
        <dbReference type="ARBA" id="ARBA00004818"/>
    </source>
</evidence>
<dbReference type="Pfam" id="PF13419">
    <property type="entry name" value="HAD_2"/>
    <property type="match status" value="1"/>
</dbReference>
<dbReference type="InterPro" id="IPR041492">
    <property type="entry name" value="HAD_2"/>
</dbReference>
<evidence type="ECO:0000256" key="4">
    <source>
        <dbReference type="ARBA" id="ARBA00013078"/>
    </source>
</evidence>
<organism evidence="5 6">
    <name type="scientific">Bisgaardia hudsonensis</name>
    <dbReference type="NCBI Taxonomy" id="109472"/>
    <lineage>
        <taxon>Bacteria</taxon>
        <taxon>Pseudomonadati</taxon>
        <taxon>Pseudomonadota</taxon>
        <taxon>Gammaproteobacteria</taxon>
        <taxon>Pasteurellales</taxon>
        <taxon>Pasteurellaceae</taxon>
        <taxon>Bisgaardia</taxon>
    </lineage>
</organism>
<dbReference type="GO" id="GO:0008967">
    <property type="term" value="F:phosphoglycolate phosphatase activity"/>
    <property type="evidence" value="ECO:0007669"/>
    <property type="project" value="UniProtKB-EC"/>
</dbReference>
<dbReference type="EC" id="3.1.3.18" evidence="4"/>
<dbReference type="InterPro" id="IPR023198">
    <property type="entry name" value="PGP-like_dom2"/>
</dbReference>
<dbReference type="GO" id="GO:0005829">
    <property type="term" value="C:cytosol"/>
    <property type="evidence" value="ECO:0007669"/>
    <property type="project" value="TreeGrafter"/>
</dbReference>
<comment type="caution">
    <text evidence="5">The sequence shown here is derived from an EMBL/GenBank/DDBJ whole genome shotgun (WGS) entry which is preliminary data.</text>
</comment>
<dbReference type="InterPro" id="IPR036412">
    <property type="entry name" value="HAD-like_sf"/>
</dbReference>
<keyword evidence="6" id="KW-1185">Reference proteome</keyword>
<dbReference type="NCBIfam" id="TIGR01549">
    <property type="entry name" value="HAD-SF-IA-v1"/>
    <property type="match status" value="1"/>
</dbReference>
<dbReference type="GO" id="GO:0006281">
    <property type="term" value="P:DNA repair"/>
    <property type="evidence" value="ECO:0007669"/>
    <property type="project" value="TreeGrafter"/>
</dbReference>
<dbReference type="RefSeq" id="WP_132022955.1">
    <property type="nucleotide sequence ID" value="NZ_CP016605.1"/>
</dbReference>
<dbReference type="Gene3D" id="3.40.50.1000">
    <property type="entry name" value="HAD superfamily/HAD-like"/>
    <property type="match status" value="1"/>
</dbReference>
<dbReference type="PANTHER" id="PTHR43434">
    <property type="entry name" value="PHOSPHOGLYCOLATE PHOSPHATASE"/>
    <property type="match status" value="1"/>
</dbReference>
<dbReference type="OrthoDB" id="9800058at2"/>
<proteinExistence type="inferred from homology"/>
<comment type="similarity">
    <text evidence="3">Belongs to the HAD-like hydrolase superfamily. CbbY/CbbZ/Gph/YieH family.</text>
</comment>
<dbReference type="InterPro" id="IPR023214">
    <property type="entry name" value="HAD_sf"/>
</dbReference>
<keyword evidence="5" id="KW-0378">Hydrolase</keyword>
<evidence type="ECO:0000313" key="5">
    <source>
        <dbReference type="EMBL" id="TCP13415.1"/>
    </source>
</evidence>
<comment type="pathway">
    <text evidence="2">Organic acid metabolism; glycolate biosynthesis; glycolate from 2-phosphoglycolate: step 1/1.</text>
</comment>
<evidence type="ECO:0000256" key="1">
    <source>
        <dbReference type="ARBA" id="ARBA00000830"/>
    </source>
</evidence>
<dbReference type="SFLD" id="SFLDG01129">
    <property type="entry name" value="C1.5:_HAD__Beta-PGM__Phosphata"/>
    <property type="match status" value="1"/>
</dbReference>
<dbReference type="NCBIfam" id="TIGR01509">
    <property type="entry name" value="HAD-SF-IA-v3"/>
    <property type="match status" value="1"/>
</dbReference>
<dbReference type="SUPFAM" id="SSF56784">
    <property type="entry name" value="HAD-like"/>
    <property type="match status" value="1"/>
</dbReference>
<dbReference type="InterPro" id="IPR050155">
    <property type="entry name" value="HAD-like_hydrolase_sf"/>
</dbReference>
<evidence type="ECO:0000313" key="6">
    <source>
        <dbReference type="Proteomes" id="UP000294841"/>
    </source>
</evidence>
<reference evidence="5 6" key="1">
    <citation type="submission" date="2019-03" db="EMBL/GenBank/DDBJ databases">
        <title>Genomic Encyclopedia of Type Strains, Phase IV (KMG-IV): sequencing the most valuable type-strain genomes for metagenomic binning, comparative biology and taxonomic classification.</title>
        <authorList>
            <person name="Goeker M."/>
        </authorList>
    </citation>
    <scope>NUCLEOTIDE SEQUENCE [LARGE SCALE GENOMIC DNA]</scope>
    <source>
        <strain evidence="5 6">DSM 28231</strain>
    </source>
</reference>
<dbReference type="SFLD" id="SFLDS00003">
    <property type="entry name" value="Haloacid_Dehalogenase"/>
    <property type="match status" value="1"/>
</dbReference>
<dbReference type="AlphaFoldDB" id="A0A4R2N1G9"/>
<protein>
    <recommendedName>
        <fullName evidence="4">phosphoglycolate phosphatase</fullName>
        <ecNumber evidence="4">3.1.3.18</ecNumber>
    </recommendedName>
</protein>
<dbReference type="Proteomes" id="UP000294841">
    <property type="component" value="Unassembled WGS sequence"/>
</dbReference>
<accession>A0A4R2N1G9</accession>
<dbReference type="InterPro" id="IPR006439">
    <property type="entry name" value="HAD-SF_hydro_IA"/>
</dbReference>
<name>A0A4R2N1G9_9PAST</name>
<dbReference type="PANTHER" id="PTHR43434:SF1">
    <property type="entry name" value="PHOSPHOGLYCOLATE PHOSPHATASE"/>
    <property type="match status" value="1"/>
</dbReference>
<sequence>MLDLIIFDMDGVIVDTEYFGFEHLKNFIDEIKTRQSPISHQEYSAIIGRSYDDLYLAIKTLSQTDLSVNDIGKMLSEYVQKHIKEIDYISIFRKDIIEIIHFAKQQNIKLAIASSSSRQQIENILILCKIRPHFDFIISGKELPQSKPNPAIYQKVLAHFSIPANKAVTIEDSSHGIQAAKKAGITVIAYEETRIAIDQTLADYKGKNMLEILDIIKRLHFKNRTKNEI</sequence>